<keyword evidence="3" id="KW-0411">Iron-sulfur</keyword>
<dbReference type="GO" id="GO:0051536">
    <property type="term" value="F:iron-sulfur cluster binding"/>
    <property type="evidence" value="ECO:0007669"/>
    <property type="project" value="UniProtKB-KW"/>
</dbReference>
<feature type="domain" description="4Fe-4S ferredoxin-type" evidence="4">
    <location>
        <begin position="31"/>
        <end position="61"/>
    </location>
</feature>
<evidence type="ECO:0000313" key="5">
    <source>
        <dbReference type="EMBL" id="QOV19014.1"/>
    </source>
</evidence>
<evidence type="ECO:0000259" key="4">
    <source>
        <dbReference type="PROSITE" id="PS51379"/>
    </source>
</evidence>
<dbReference type="RefSeq" id="WP_193735373.1">
    <property type="nucleotide sequence ID" value="NZ_CP063304.1"/>
</dbReference>
<organism evidence="5 6">
    <name type="scientific">Blautia liquoris</name>
    <dbReference type="NCBI Taxonomy" id="2779518"/>
    <lineage>
        <taxon>Bacteria</taxon>
        <taxon>Bacillati</taxon>
        <taxon>Bacillota</taxon>
        <taxon>Clostridia</taxon>
        <taxon>Lachnospirales</taxon>
        <taxon>Lachnospiraceae</taxon>
        <taxon>Blautia</taxon>
    </lineage>
</organism>
<keyword evidence="2" id="KW-0408">Iron</keyword>
<dbReference type="Proteomes" id="UP000593601">
    <property type="component" value="Chromosome"/>
</dbReference>
<dbReference type="PROSITE" id="PS00198">
    <property type="entry name" value="4FE4S_FER_1"/>
    <property type="match status" value="2"/>
</dbReference>
<dbReference type="KEGG" id="bliq:INP51_13750"/>
<keyword evidence="1" id="KW-0479">Metal-binding</keyword>
<accession>A0A7M2RGA1</accession>
<gene>
    <name evidence="5" type="ORF">INP51_13750</name>
</gene>
<evidence type="ECO:0000256" key="3">
    <source>
        <dbReference type="ARBA" id="ARBA00023014"/>
    </source>
</evidence>
<evidence type="ECO:0000313" key="6">
    <source>
        <dbReference type="Proteomes" id="UP000593601"/>
    </source>
</evidence>
<dbReference type="Gene3D" id="3.30.70.20">
    <property type="match status" value="1"/>
</dbReference>
<evidence type="ECO:0000256" key="1">
    <source>
        <dbReference type="ARBA" id="ARBA00022723"/>
    </source>
</evidence>
<name>A0A7M2RGA1_9FIRM</name>
<proteinExistence type="predicted"/>
<reference evidence="5 6" key="1">
    <citation type="submission" date="2020-10" db="EMBL/GenBank/DDBJ databases">
        <title>Blautia liquoris sp.nov., isolated from the mud in a fermentation cellar used for the production of Chinese strong-flavoured liquor.</title>
        <authorList>
            <person name="Lu L."/>
        </authorList>
    </citation>
    <scope>NUCLEOTIDE SEQUENCE [LARGE SCALE GENOMIC DNA]</scope>
    <source>
        <strain evidence="5 6">LZLJ-3</strain>
    </source>
</reference>
<dbReference type="PROSITE" id="PS51379">
    <property type="entry name" value="4FE4S_FER_2"/>
    <property type="match status" value="2"/>
</dbReference>
<feature type="domain" description="4Fe-4S ferredoxin-type" evidence="4">
    <location>
        <begin position="1"/>
        <end position="30"/>
    </location>
</feature>
<dbReference type="SUPFAM" id="SSF54862">
    <property type="entry name" value="4Fe-4S ferredoxins"/>
    <property type="match status" value="1"/>
</dbReference>
<evidence type="ECO:0000256" key="2">
    <source>
        <dbReference type="ARBA" id="ARBA00023004"/>
    </source>
</evidence>
<dbReference type="EMBL" id="CP063304">
    <property type="protein sequence ID" value="QOV19014.1"/>
    <property type="molecule type" value="Genomic_DNA"/>
</dbReference>
<dbReference type="InterPro" id="IPR017900">
    <property type="entry name" value="4Fe4S_Fe_S_CS"/>
</dbReference>
<dbReference type="AlphaFoldDB" id="A0A7M2RGA1"/>
<protein>
    <submittedName>
        <fullName evidence="5">4Fe-4S binding protein</fullName>
    </submittedName>
</protein>
<dbReference type="Pfam" id="PF12838">
    <property type="entry name" value="Fer4_7"/>
    <property type="match status" value="1"/>
</dbReference>
<dbReference type="InterPro" id="IPR017896">
    <property type="entry name" value="4Fe4S_Fe-S-bd"/>
</dbReference>
<keyword evidence="6" id="KW-1185">Reference proteome</keyword>
<sequence length="104" mass="11293">MSILIDKSMCVGCGKCMDVCPGNLIKRNSEGKAYICHPGDCWGCASCVKTCGMDAICLYLGPDMGGLGATLTVEIKGPIREWKVKDVKGQETTIRVDQRKSNQY</sequence>
<dbReference type="GO" id="GO:0046872">
    <property type="term" value="F:metal ion binding"/>
    <property type="evidence" value="ECO:0007669"/>
    <property type="project" value="UniProtKB-KW"/>
</dbReference>